<dbReference type="PANTHER" id="PTHR10629:SF52">
    <property type="entry name" value="DNA (CYTOSINE-5)-METHYLTRANSFERASE 1"/>
    <property type="match status" value="1"/>
</dbReference>
<reference evidence="9 10" key="1">
    <citation type="submission" date="2017-03" db="EMBL/GenBank/DDBJ databases">
        <authorList>
            <person name="Afonso C.L."/>
            <person name="Miller P.J."/>
            <person name="Scott M.A."/>
            <person name="Spackman E."/>
            <person name="Goraichik I."/>
            <person name="Dimitrov K.M."/>
            <person name="Suarez D.L."/>
            <person name="Swayne D.E."/>
        </authorList>
    </citation>
    <scope>NUCLEOTIDE SEQUENCE [LARGE SCALE GENOMIC DNA]</scope>
    <source>
        <strain evidence="9 10">CECT 7680</strain>
    </source>
</reference>
<evidence type="ECO:0000313" key="9">
    <source>
        <dbReference type="EMBL" id="SLN50723.1"/>
    </source>
</evidence>
<evidence type="ECO:0000256" key="2">
    <source>
        <dbReference type="ARBA" id="ARBA00022679"/>
    </source>
</evidence>
<dbReference type="InterPro" id="IPR001525">
    <property type="entry name" value="C5_MeTfrase"/>
</dbReference>
<sequence>MLEITTTQEEILKAGELAATSMVSRPRVYSMVDLFAGCGGLSLGFENAAFTPVFVNELHDDALKTYLLNRHHELGGMRFSDNPALRCNDAHDLKDERLEQMVADFSSIREIDFRFDRTANEESGGGSTLDVLTGGPPCQGYSGIGIRRSYAVDRKVIPSNHLYGRMAEIIRRLRPRIFLFENVRGLLNAKWTREGGEPIWPEVLREFKEHIPGYEVRWSLVHAKDYGVPQNRPRVLIVGIRKDILADAKKKGVEKLDDTADTEDAVKCGFLPAGCPGEYPDLGELLGDLLDDDVEGILLNQSYPPGPFETKSYPRAAKKGTIQEKLRKAPDWYPHRGVRLTEQEYSKHKWAVVDKFRYMLGHNGEIPEKYKTRKFSQRVLKEKWGNAEPNITATSLPDDYVHYRQPRILTVREWARLQLFPDWYQFAGKRTTGGLRRAGKPTEGIFDREVPKYTQIGNAVPVGLAERVGKHFKMILDAAVDA</sequence>
<dbReference type="Pfam" id="PF00145">
    <property type="entry name" value="DNA_methylase"/>
    <property type="match status" value="2"/>
</dbReference>
<gene>
    <name evidence="9" type="primary">bspRIM</name>
    <name evidence="9" type="ORF">PSA7680_02618</name>
</gene>
<dbReference type="PANTHER" id="PTHR10629">
    <property type="entry name" value="CYTOSINE-SPECIFIC METHYLTRANSFERASE"/>
    <property type="match status" value="1"/>
</dbReference>
<comment type="catalytic activity">
    <reaction evidence="5 8">
        <text>a 2'-deoxycytidine in DNA + S-adenosyl-L-methionine = a 5-methyl-2'-deoxycytidine in DNA + S-adenosyl-L-homocysteine + H(+)</text>
        <dbReference type="Rhea" id="RHEA:13681"/>
        <dbReference type="Rhea" id="RHEA-COMP:11369"/>
        <dbReference type="Rhea" id="RHEA-COMP:11370"/>
        <dbReference type="ChEBI" id="CHEBI:15378"/>
        <dbReference type="ChEBI" id="CHEBI:57856"/>
        <dbReference type="ChEBI" id="CHEBI:59789"/>
        <dbReference type="ChEBI" id="CHEBI:85452"/>
        <dbReference type="ChEBI" id="CHEBI:85454"/>
        <dbReference type="EC" id="2.1.1.37"/>
    </reaction>
</comment>
<dbReference type="EMBL" id="FWFQ01000019">
    <property type="protein sequence ID" value="SLN50723.1"/>
    <property type="molecule type" value="Genomic_DNA"/>
</dbReference>
<evidence type="ECO:0000256" key="3">
    <source>
        <dbReference type="ARBA" id="ARBA00022691"/>
    </source>
</evidence>
<dbReference type="GO" id="GO:0009307">
    <property type="term" value="P:DNA restriction-modification system"/>
    <property type="evidence" value="ECO:0007669"/>
    <property type="project" value="UniProtKB-KW"/>
</dbReference>
<dbReference type="GO" id="GO:0032259">
    <property type="term" value="P:methylation"/>
    <property type="evidence" value="ECO:0007669"/>
    <property type="project" value="UniProtKB-KW"/>
</dbReference>
<protein>
    <recommendedName>
        <fullName evidence="8">Cytosine-specific methyltransferase</fullName>
        <ecNumber evidence="8">2.1.1.37</ecNumber>
    </recommendedName>
</protein>
<dbReference type="GO" id="GO:0003886">
    <property type="term" value="F:DNA (cytosine-5-)-methyltransferase activity"/>
    <property type="evidence" value="ECO:0007669"/>
    <property type="project" value="UniProtKB-EC"/>
</dbReference>
<dbReference type="PROSITE" id="PS51679">
    <property type="entry name" value="SAM_MT_C5"/>
    <property type="match status" value="1"/>
</dbReference>
<dbReference type="NCBIfam" id="TIGR00675">
    <property type="entry name" value="dcm"/>
    <property type="match status" value="1"/>
</dbReference>
<accession>A0A1Y5SZS6</accession>
<dbReference type="PROSITE" id="PS00094">
    <property type="entry name" value="C5_MTASE_1"/>
    <property type="match status" value="1"/>
</dbReference>
<evidence type="ECO:0000256" key="7">
    <source>
        <dbReference type="RuleBase" id="RU000416"/>
    </source>
</evidence>
<keyword evidence="2 6" id="KW-0808">Transferase</keyword>
<proteinExistence type="inferred from homology"/>
<evidence type="ECO:0000256" key="4">
    <source>
        <dbReference type="ARBA" id="ARBA00022747"/>
    </source>
</evidence>
<evidence type="ECO:0000256" key="8">
    <source>
        <dbReference type="RuleBase" id="RU000417"/>
    </source>
</evidence>
<dbReference type="Gene3D" id="3.40.50.150">
    <property type="entry name" value="Vaccinia Virus protein VP39"/>
    <property type="match status" value="1"/>
</dbReference>
<dbReference type="SUPFAM" id="SSF53335">
    <property type="entry name" value="S-adenosyl-L-methionine-dependent methyltransferases"/>
    <property type="match status" value="1"/>
</dbReference>
<name>A0A1Y5SZS6_9RHOB</name>
<evidence type="ECO:0000313" key="10">
    <source>
        <dbReference type="Proteomes" id="UP000193409"/>
    </source>
</evidence>
<dbReference type="RefSeq" id="WP_085869166.1">
    <property type="nucleotide sequence ID" value="NZ_FWFQ01000019.1"/>
</dbReference>
<dbReference type="AlphaFoldDB" id="A0A1Y5SZS6"/>
<feature type="active site" evidence="6">
    <location>
        <position position="138"/>
    </location>
</feature>
<organism evidence="9 10">
    <name type="scientific">Pseudoruegeria aquimaris</name>
    <dbReference type="NCBI Taxonomy" id="393663"/>
    <lineage>
        <taxon>Bacteria</taxon>
        <taxon>Pseudomonadati</taxon>
        <taxon>Pseudomonadota</taxon>
        <taxon>Alphaproteobacteria</taxon>
        <taxon>Rhodobacterales</taxon>
        <taxon>Roseobacteraceae</taxon>
        <taxon>Pseudoruegeria</taxon>
    </lineage>
</organism>
<keyword evidence="3 6" id="KW-0949">S-adenosyl-L-methionine</keyword>
<keyword evidence="10" id="KW-1185">Reference proteome</keyword>
<evidence type="ECO:0000256" key="6">
    <source>
        <dbReference type="PROSITE-ProRule" id="PRU01016"/>
    </source>
</evidence>
<dbReference type="PRINTS" id="PR00105">
    <property type="entry name" value="C5METTRFRASE"/>
</dbReference>
<dbReference type="InterPro" id="IPR029063">
    <property type="entry name" value="SAM-dependent_MTases_sf"/>
</dbReference>
<keyword evidence="1 6" id="KW-0489">Methyltransferase</keyword>
<evidence type="ECO:0000256" key="5">
    <source>
        <dbReference type="ARBA" id="ARBA00047422"/>
    </source>
</evidence>
<comment type="similarity">
    <text evidence="6 7">Belongs to the class I-like SAM-binding methyltransferase superfamily. C5-methyltransferase family.</text>
</comment>
<keyword evidence="4" id="KW-0680">Restriction system</keyword>
<dbReference type="InterPro" id="IPR050390">
    <property type="entry name" value="C5-Methyltransferase"/>
</dbReference>
<dbReference type="Proteomes" id="UP000193409">
    <property type="component" value="Unassembled WGS sequence"/>
</dbReference>
<dbReference type="Gene3D" id="3.90.120.10">
    <property type="entry name" value="DNA Methylase, subunit A, domain 2"/>
    <property type="match status" value="1"/>
</dbReference>
<dbReference type="EC" id="2.1.1.37" evidence="8"/>
<evidence type="ECO:0000256" key="1">
    <source>
        <dbReference type="ARBA" id="ARBA00022603"/>
    </source>
</evidence>
<dbReference type="InterPro" id="IPR018117">
    <property type="entry name" value="C5_DNA_meth_AS"/>
</dbReference>